<evidence type="ECO:0000313" key="4">
    <source>
        <dbReference type="Proteomes" id="UP000319663"/>
    </source>
</evidence>
<feature type="region of interest" description="Disordered" evidence="2">
    <location>
        <begin position="154"/>
        <end position="195"/>
    </location>
</feature>
<evidence type="ECO:0000313" key="3">
    <source>
        <dbReference type="EMBL" id="TQB70561.1"/>
    </source>
</evidence>
<name>A0A507QSB6_MONPU</name>
<feature type="compositionally biased region" description="Low complexity" evidence="2">
    <location>
        <begin position="292"/>
        <end position="312"/>
    </location>
</feature>
<dbReference type="Gene3D" id="1.20.1260.60">
    <property type="entry name" value="Vacuolar protein sorting-associated protein Ist1"/>
    <property type="match status" value="2"/>
</dbReference>
<evidence type="ECO:0008006" key="5">
    <source>
        <dbReference type="Google" id="ProtNLM"/>
    </source>
</evidence>
<keyword evidence="4" id="KW-1185">Reference proteome</keyword>
<comment type="similarity">
    <text evidence="1">Belongs to the IST1 family.</text>
</comment>
<gene>
    <name evidence="3" type="ORF">MPDQ_000331</name>
</gene>
<dbReference type="AlphaFoldDB" id="A0A507QSB6"/>
<evidence type="ECO:0000256" key="1">
    <source>
        <dbReference type="ARBA" id="ARBA00005536"/>
    </source>
</evidence>
<feature type="region of interest" description="Disordered" evidence="2">
    <location>
        <begin position="107"/>
        <end position="137"/>
    </location>
</feature>
<feature type="compositionally biased region" description="Basic and acidic residues" evidence="2">
    <location>
        <begin position="172"/>
        <end position="195"/>
    </location>
</feature>
<reference evidence="3 4" key="1">
    <citation type="submission" date="2019-06" db="EMBL/GenBank/DDBJ databases">
        <title>Wine fermentation using esterase from Monascus purpureus.</title>
        <authorList>
            <person name="Geng C."/>
            <person name="Zhang Y."/>
        </authorList>
    </citation>
    <scope>NUCLEOTIDE SEQUENCE [LARGE SCALE GENOMIC DNA]</scope>
    <source>
        <strain evidence="3">HQ1</strain>
    </source>
</reference>
<feature type="region of interest" description="Disordered" evidence="2">
    <location>
        <begin position="289"/>
        <end position="403"/>
    </location>
</feature>
<dbReference type="STRING" id="5098.A0A507QSB6"/>
<dbReference type="Pfam" id="PF03398">
    <property type="entry name" value="Ist1"/>
    <property type="match status" value="2"/>
</dbReference>
<dbReference type="PANTHER" id="PTHR12161:SF5">
    <property type="entry name" value="IST1 HOMOLOG"/>
    <property type="match status" value="1"/>
</dbReference>
<dbReference type="InterPro" id="IPR042277">
    <property type="entry name" value="IST1-like"/>
</dbReference>
<dbReference type="InterPro" id="IPR005061">
    <property type="entry name" value="Ist1"/>
</dbReference>
<proteinExistence type="inferred from homology"/>
<evidence type="ECO:0000256" key="2">
    <source>
        <dbReference type="SAM" id="MobiDB-lite"/>
    </source>
</evidence>
<accession>A0A507QSB6</accession>
<sequence length="414" mass="45196">MPPSVHTTKLISTLRLLIPRLRLLQKKDTASSVAQRRELAHLLDEGREASARIRVENVITTDIGVEAMEMVELYCELLLARANVLDQLAFGEKGAELRREGAVHRIHHAAGSLGPRSVSVKTGGSPSGRRDKSDQAQTRGRGLFGFSFFGGGGGKESLKEQQEGNDTPVEEDQQHEPEEGSENEHKRGRDSLEENDEKPYYLDSAIDEAAIAIFYAWPRFPHEVRELTMLRTLLVERYGKEFMHLASEDRADIKVAPRLVKRLQVRAPTKELVESYLLEIAKAYGVAWPKDSSQSTGHGSSDSGAGDIGDIAVTNADQDDGLNLLPSTPKQHRNQNELSKATPPTEIGEGKSPVSVSPPAARTDNLHPQVKLPQVTATASGDAGGEAKGNISSAGGNRIPEVDELTKRFAALRR</sequence>
<dbReference type="Proteomes" id="UP000319663">
    <property type="component" value="Unassembled WGS sequence"/>
</dbReference>
<comment type="caution">
    <text evidence="3">The sequence shown here is derived from an EMBL/GenBank/DDBJ whole genome shotgun (WGS) entry which is preliminary data.</text>
</comment>
<protein>
    <recommendedName>
        <fullName evidence="5">Vacuolar protein sorting-associated protein ist1</fullName>
    </recommendedName>
</protein>
<dbReference type="PANTHER" id="PTHR12161">
    <property type="entry name" value="IST1 FAMILY MEMBER"/>
    <property type="match status" value="1"/>
</dbReference>
<dbReference type="GO" id="GO:0015031">
    <property type="term" value="P:protein transport"/>
    <property type="evidence" value="ECO:0007669"/>
    <property type="project" value="InterPro"/>
</dbReference>
<dbReference type="EMBL" id="VIFY01000103">
    <property type="protein sequence ID" value="TQB70561.1"/>
    <property type="molecule type" value="Genomic_DNA"/>
</dbReference>
<organism evidence="3 4">
    <name type="scientific">Monascus purpureus</name>
    <name type="common">Red mold</name>
    <name type="synonym">Monascus anka</name>
    <dbReference type="NCBI Taxonomy" id="5098"/>
    <lineage>
        <taxon>Eukaryota</taxon>
        <taxon>Fungi</taxon>
        <taxon>Dikarya</taxon>
        <taxon>Ascomycota</taxon>
        <taxon>Pezizomycotina</taxon>
        <taxon>Eurotiomycetes</taxon>
        <taxon>Eurotiomycetidae</taxon>
        <taxon>Eurotiales</taxon>
        <taxon>Aspergillaceae</taxon>
        <taxon>Monascus</taxon>
    </lineage>
</organism>